<protein>
    <submittedName>
        <fullName evidence="2">HNH endonuclease</fullName>
    </submittedName>
</protein>
<evidence type="ECO:0000259" key="1">
    <source>
        <dbReference type="Pfam" id="PF14279"/>
    </source>
</evidence>
<dbReference type="InterPro" id="IPR029471">
    <property type="entry name" value="HNH_5"/>
</dbReference>
<dbReference type="Proteomes" id="UP000218785">
    <property type="component" value="Chromosome"/>
</dbReference>
<keyword evidence="2" id="KW-0540">Nuclease</keyword>
<sequence>MTSVMLVLEPSRVVFSPNYLPQFWMKSVNLQNRPSGALLRRGYHSCQDDVRNKLFTLEPVIWRSHGGHHKWNNLVIACKKFHPYKGNRTPRMHLRNQPKPPVYAAISIAQEFWINMPANLE</sequence>
<keyword evidence="3" id="KW-1185">Reference proteome</keyword>
<feature type="domain" description="HNH endonuclease 5" evidence="1">
    <location>
        <begin position="45"/>
        <end position="92"/>
    </location>
</feature>
<organism evidence="2 3">
    <name type="scientific">Tolypothrix tenuis PCC 7101</name>
    <dbReference type="NCBI Taxonomy" id="231146"/>
    <lineage>
        <taxon>Bacteria</taxon>
        <taxon>Bacillati</taxon>
        <taxon>Cyanobacteriota</taxon>
        <taxon>Cyanophyceae</taxon>
        <taxon>Nostocales</taxon>
        <taxon>Tolypothrichaceae</taxon>
        <taxon>Tolypothrix</taxon>
    </lineage>
</organism>
<evidence type="ECO:0000313" key="2">
    <source>
        <dbReference type="EMBL" id="BAZ00682.1"/>
    </source>
</evidence>
<dbReference type="AlphaFoldDB" id="A0A1Z4N4V2"/>
<accession>A0A1Z4N4V2</accession>
<keyword evidence="2" id="KW-0378">Hydrolase</keyword>
<dbReference type="GO" id="GO:0004519">
    <property type="term" value="F:endonuclease activity"/>
    <property type="evidence" value="ECO:0007669"/>
    <property type="project" value="UniProtKB-KW"/>
</dbReference>
<reference evidence="2 3" key="1">
    <citation type="submission" date="2017-06" db="EMBL/GenBank/DDBJ databases">
        <title>Genome sequencing of cyanobaciteial culture collection at National Institute for Environmental Studies (NIES).</title>
        <authorList>
            <person name="Hirose Y."/>
            <person name="Shimura Y."/>
            <person name="Fujisawa T."/>
            <person name="Nakamura Y."/>
            <person name="Kawachi M."/>
        </authorList>
    </citation>
    <scope>NUCLEOTIDE SEQUENCE [LARGE SCALE GENOMIC DNA]</scope>
    <source>
        <strain evidence="2 3">NIES-37</strain>
    </source>
</reference>
<evidence type="ECO:0000313" key="3">
    <source>
        <dbReference type="Proteomes" id="UP000218785"/>
    </source>
</evidence>
<name>A0A1Z4N4V2_9CYAN</name>
<dbReference type="EMBL" id="AP018248">
    <property type="protein sequence ID" value="BAZ00682.1"/>
    <property type="molecule type" value="Genomic_DNA"/>
</dbReference>
<proteinExistence type="predicted"/>
<gene>
    <name evidence="2" type="ORF">NIES37_46780</name>
</gene>
<keyword evidence="2" id="KW-0255">Endonuclease</keyword>
<dbReference type="Pfam" id="PF14279">
    <property type="entry name" value="HNH_5"/>
    <property type="match status" value="1"/>
</dbReference>
<dbReference type="KEGG" id="ttq:NIES37_46780"/>
<dbReference type="RefSeq" id="WP_339382062.1">
    <property type="nucleotide sequence ID" value="NZ_CAWNJS010000001.1"/>
</dbReference>
<dbReference type="Gene3D" id="1.10.30.50">
    <property type="match status" value="1"/>
</dbReference>